<accession>A0AAD5VQU3</accession>
<sequence length="305" mass="34034">MANNLPPTYRPDESQTELDAEHSWIQGAFLSSMALGIQFVLRHNMLLFLYISVIFVLLILYTAGVFEFTQLAFINGRNIPGGPFMFEDSEFSLPIDMLVQTIMVMNSWLCDIVNVRVEKTQSAAIDRLDTDLEVLGGLFRLSGPDLAYHGNSVNIGPWLNRCVFGVLYLSEWITARPPRRTGTAIKFNDYAVLSLSLNFFITVLIVGRLLYFRRRIVKALGKGHGSQYTSVGVATLLIISRVAIGRGWTTETRADKLETLIFNVNNRRSDEGVTRDTEQQATVVSSNSLESQTSSPEGDVPGMPE</sequence>
<reference evidence="3" key="1">
    <citation type="submission" date="2022-07" db="EMBL/GenBank/DDBJ databases">
        <title>Genome Sequence of Leucocoprinus birnbaumii.</title>
        <authorList>
            <person name="Buettner E."/>
        </authorList>
    </citation>
    <scope>NUCLEOTIDE SEQUENCE</scope>
    <source>
        <strain evidence="3">VT141</strain>
    </source>
</reference>
<feature type="transmembrane region" description="Helical" evidence="2">
    <location>
        <begin position="190"/>
        <end position="211"/>
    </location>
</feature>
<dbReference type="EMBL" id="JANIEX010000506">
    <property type="protein sequence ID" value="KAJ3566193.1"/>
    <property type="molecule type" value="Genomic_DNA"/>
</dbReference>
<comment type="caution">
    <text evidence="3">The sequence shown here is derived from an EMBL/GenBank/DDBJ whole genome shotgun (WGS) entry which is preliminary data.</text>
</comment>
<feature type="compositionally biased region" description="Polar residues" evidence="1">
    <location>
        <begin position="279"/>
        <end position="296"/>
    </location>
</feature>
<dbReference type="AlphaFoldDB" id="A0AAD5VQU3"/>
<keyword evidence="2" id="KW-0812">Transmembrane</keyword>
<evidence type="ECO:0000313" key="3">
    <source>
        <dbReference type="EMBL" id="KAJ3566193.1"/>
    </source>
</evidence>
<keyword evidence="4" id="KW-1185">Reference proteome</keyword>
<keyword evidence="2" id="KW-0472">Membrane</keyword>
<protein>
    <submittedName>
        <fullName evidence="3">Uncharacterized protein</fullName>
    </submittedName>
</protein>
<name>A0AAD5VQU3_9AGAR</name>
<proteinExistence type="predicted"/>
<organism evidence="3 4">
    <name type="scientific">Leucocoprinus birnbaumii</name>
    <dbReference type="NCBI Taxonomy" id="56174"/>
    <lineage>
        <taxon>Eukaryota</taxon>
        <taxon>Fungi</taxon>
        <taxon>Dikarya</taxon>
        <taxon>Basidiomycota</taxon>
        <taxon>Agaricomycotina</taxon>
        <taxon>Agaricomycetes</taxon>
        <taxon>Agaricomycetidae</taxon>
        <taxon>Agaricales</taxon>
        <taxon>Agaricineae</taxon>
        <taxon>Agaricaceae</taxon>
        <taxon>Leucocoprinus</taxon>
    </lineage>
</organism>
<feature type="transmembrane region" description="Helical" evidence="2">
    <location>
        <begin position="48"/>
        <end position="66"/>
    </location>
</feature>
<evidence type="ECO:0000256" key="2">
    <source>
        <dbReference type="SAM" id="Phobius"/>
    </source>
</evidence>
<evidence type="ECO:0000313" key="4">
    <source>
        <dbReference type="Proteomes" id="UP001213000"/>
    </source>
</evidence>
<gene>
    <name evidence="3" type="ORF">NP233_g7150</name>
</gene>
<evidence type="ECO:0000256" key="1">
    <source>
        <dbReference type="SAM" id="MobiDB-lite"/>
    </source>
</evidence>
<keyword evidence="2" id="KW-1133">Transmembrane helix</keyword>
<feature type="region of interest" description="Disordered" evidence="1">
    <location>
        <begin position="271"/>
        <end position="305"/>
    </location>
</feature>
<dbReference type="Proteomes" id="UP001213000">
    <property type="component" value="Unassembled WGS sequence"/>
</dbReference>